<dbReference type="Gene3D" id="1.20.120.450">
    <property type="entry name" value="dinb family like domain"/>
    <property type="match status" value="1"/>
</dbReference>
<name>A0A1T4P6V7_9BACT</name>
<proteinExistence type="predicted"/>
<dbReference type="InterPro" id="IPR034660">
    <property type="entry name" value="DinB/YfiT-like"/>
</dbReference>
<dbReference type="STRING" id="413434.SAMN04488132_105184"/>
<dbReference type="InterPro" id="IPR024775">
    <property type="entry name" value="DinB-like"/>
</dbReference>
<keyword evidence="3" id="KW-1185">Reference proteome</keyword>
<dbReference type="Proteomes" id="UP000190888">
    <property type="component" value="Unassembled WGS sequence"/>
</dbReference>
<dbReference type="SUPFAM" id="SSF109854">
    <property type="entry name" value="DinB/YfiT-like putative metalloenzymes"/>
    <property type="match status" value="1"/>
</dbReference>
<organism evidence="2 3">
    <name type="scientific">Sediminibacterium ginsengisoli</name>
    <dbReference type="NCBI Taxonomy" id="413434"/>
    <lineage>
        <taxon>Bacteria</taxon>
        <taxon>Pseudomonadati</taxon>
        <taxon>Bacteroidota</taxon>
        <taxon>Chitinophagia</taxon>
        <taxon>Chitinophagales</taxon>
        <taxon>Chitinophagaceae</taxon>
        <taxon>Sediminibacterium</taxon>
    </lineage>
</organism>
<reference evidence="2 3" key="1">
    <citation type="submission" date="2017-02" db="EMBL/GenBank/DDBJ databases">
        <authorList>
            <person name="Peterson S.W."/>
        </authorList>
    </citation>
    <scope>NUCLEOTIDE SEQUENCE [LARGE SCALE GENOMIC DNA]</scope>
    <source>
        <strain evidence="2 3">DSM 22335</strain>
    </source>
</reference>
<dbReference type="Pfam" id="PF12867">
    <property type="entry name" value="DinB_2"/>
    <property type="match status" value="1"/>
</dbReference>
<dbReference type="EMBL" id="FUWH01000005">
    <property type="protein sequence ID" value="SJZ87172.1"/>
    <property type="molecule type" value="Genomic_DNA"/>
</dbReference>
<accession>A0A1T4P6V7</accession>
<dbReference type="AlphaFoldDB" id="A0A1T4P6V7"/>
<evidence type="ECO:0000313" key="3">
    <source>
        <dbReference type="Proteomes" id="UP000190888"/>
    </source>
</evidence>
<feature type="domain" description="DinB-like" evidence="1">
    <location>
        <begin position="12"/>
        <end position="131"/>
    </location>
</feature>
<evidence type="ECO:0000313" key="2">
    <source>
        <dbReference type="EMBL" id="SJZ87172.1"/>
    </source>
</evidence>
<sequence>MFIQAGTWTEVNVAGVLADVSYNEAAVVTVATPNSIASIVRHLLFWNRVMIQRIEGVQPEIPAANGFDVPPVQSDADWKALIKNMLASAAELALAIKNTDDTKLEMPIIAGFTTTYKNLQGTVEHIHYHLGEIMILKKLIRNKS</sequence>
<dbReference type="OrthoDB" id="9814103at2"/>
<evidence type="ECO:0000259" key="1">
    <source>
        <dbReference type="Pfam" id="PF12867"/>
    </source>
</evidence>
<dbReference type="RefSeq" id="WP_078831506.1">
    <property type="nucleotide sequence ID" value="NZ_FUWH01000005.1"/>
</dbReference>
<gene>
    <name evidence="2" type="ORF">SAMN04488132_105184</name>
</gene>
<protein>
    <submittedName>
        <fullName evidence="2">DinB superfamily protein</fullName>
    </submittedName>
</protein>